<organism evidence="2 3">
    <name type="scientific">Theileria parva</name>
    <name type="common">East coast fever infection agent</name>
    <dbReference type="NCBI Taxonomy" id="5875"/>
    <lineage>
        <taxon>Eukaryota</taxon>
        <taxon>Sar</taxon>
        <taxon>Alveolata</taxon>
        <taxon>Apicomplexa</taxon>
        <taxon>Aconoidasida</taxon>
        <taxon>Piroplasmida</taxon>
        <taxon>Theileriidae</taxon>
        <taxon>Theileria</taxon>
    </lineage>
</organism>
<dbReference type="KEGG" id="tpv:TP04_0682"/>
<dbReference type="OMA" id="NYVVNNR"/>
<dbReference type="RefSeq" id="XP_764318.1">
    <property type="nucleotide sequence ID" value="XM_759225.1"/>
</dbReference>
<dbReference type="EMBL" id="AAGK01000004">
    <property type="protein sequence ID" value="EAN32035.1"/>
    <property type="molecule type" value="Genomic_DNA"/>
</dbReference>
<dbReference type="InParanoid" id="Q4N1P7"/>
<feature type="transmembrane region" description="Helical" evidence="1">
    <location>
        <begin position="564"/>
        <end position="583"/>
    </location>
</feature>
<keyword evidence="3" id="KW-1185">Reference proteome</keyword>
<dbReference type="eggNOG" id="ENOG502TN1C">
    <property type="taxonomic scope" value="Eukaryota"/>
</dbReference>
<name>Q4N1P7_THEPA</name>
<protein>
    <submittedName>
        <fullName evidence="2">Uncharacterized protein</fullName>
    </submittedName>
</protein>
<reference evidence="2 3" key="1">
    <citation type="journal article" date="2005" name="Science">
        <title>Genome sequence of Theileria parva, a bovine pathogen that transforms lymphocytes.</title>
        <authorList>
            <person name="Gardner M.J."/>
            <person name="Bishop R."/>
            <person name="Shah T."/>
            <person name="de Villiers E.P."/>
            <person name="Carlton J.M."/>
            <person name="Hall N."/>
            <person name="Ren Q."/>
            <person name="Paulsen I.T."/>
            <person name="Pain A."/>
            <person name="Berriman M."/>
            <person name="Wilson R.J.M."/>
            <person name="Sato S."/>
            <person name="Ralph S.A."/>
            <person name="Mann D.J."/>
            <person name="Xiong Z."/>
            <person name="Shallom S.J."/>
            <person name="Weidman J."/>
            <person name="Jiang L."/>
            <person name="Lynn J."/>
            <person name="Weaver B."/>
            <person name="Shoaibi A."/>
            <person name="Domingo A.R."/>
            <person name="Wasawo D."/>
            <person name="Crabtree J."/>
            <person name="Wortman J.R."/>
            <person name="Haas B."/>
            <person name="Angiuoli S.V."/>
            <person name="Creasy T.H."/>
            <person name="Lu C."/>
            <person name="Suh B."/>
            <person name="Silva J.C."/>
            <person name="Utterback T.R."/>
            <person name="Feldblyum T.V."/>
            <person name="Pertea M."/>
            <person name="Allen J."/>
            <person name="Nierman W.C."/>
            <person name="Taracha E.L.N."/>
            <person name="Salzberg S.L."/>
            <person name="White O.R."/>
            <person name="Fitzhugh H.A."/>
            <person name="Morzaria S."/>
            <person name="Venter J.C."/>
            <person name="Fraser C.M."/>
            <person name="Nene V."/>
        </authorList>
    </citation>
    <scope>NUCLEOTIDE SEQUENCE [LARGE SCALE GENOMIC DNA]</scope>
    <source>
        <strain evidence="2 3">Muguga</strain>
    </source>
</reference>
<feature type="transmembrane region" description="Helical" evidence="1">
    <location>
        <begin position="487"/>
        <end position="509"/>
    </location>
</feature>
<sequence length="711" mass="82298">MTGEQLSESDDSENTKELRRNELIGKLILSIVIISINLHQEQVKALSSHFQVGLNINQENVGHFLSKLNTYRVVFTFLGFASKEFSMLVLGLGDRFLTLGGLTIMSIERILMAYDMLIPDDLGFILYLYSNMDALVFGHVYSSIISLAPQHMTFIRLSNDMSCVVVTIIQTILDVIYKDQSLKIIQIQFIISVVLTVVSLFLWSYYIFFLEFKGYESNLSYGIKINILIDSFNEFCSNINSFISTLNESVETFLSFKKAEKSIRSFFRQLEGLLLELKELEEKNTTNKGLKTEAKKTVPKLSSIDKFDQKLYELIIDDADKREKMKTFIKEASQDFINNREKMEKLKVPSGIDNLLKKVLEEINNAHTGFRELETVFNTIEEVIEIMENERIRQDLKLDEVRVKFTLLLDELMEYIISKPKKSQGEVKERRDQIINIADAILAEIQNFNTLFEQMMNKIPQDKIKKIKKNDKISLVRKLQYEELQHGYFSLLVIMSSPIIMTLSTLLVFEFLYPHVIPYAVLDYDRAIVVNLIVVPFRVCGSLTVFLTEYFVSGFKSWTWQYELFWILIIPQVMAFLLSLMAIHTEVLIFRMIVGKIFLVMIMAVLLVLCNSIMESFSYMAVTNYVVNNRQSSGLIAVHTIIIEILRLIIKKTGVGYNEARIRYGLVPPDFVPTREIRNPILFWAIETFTRGDQSIVRDLNVDVRRYVNTE</sequence>
<dbReference type="Proteomes" id="UP000001949">
    <property type="component" value="Unassembled WGS sequence"/>
</dbReference>
<dbReference type="VEuPathDB" id="PiroplasmaDB:TpMuguga_04g00682"/>
<proteinExistence type="predicted"/>
<keyword evidence="1" id="KW-1133">Transmembrane helix</keyword>
<feature type="transmembrane region" description="Helical" evidence="1">
    <location>
        <begin position="529"/>
        <end position="552"/>
    </location>
</feature>
<gene>
    <name evidence="2" type="ordered locus">TP04_0682</name>
</gene>
<evidence type="ECO:0000256" key="1">
    <source>
        <dbReference type="SAM" id="Phobius"/>
    </source>
</evidence>
<feature type="transmembrane region" description="Helical" evidence="1">
    <location>
        <begin position="189"/>
        <end position="210"/>
    </location>
</feature>
<comment type="caution">
    <text evidence="2">The sequence shown here is derived from an EMBL/GenBank/DDBJ whole genome shotgun (WGS) entry which is preliminary data.</text>
</comment>
<keyword evidence="1" id="KW-0472">Membrane</keyword>
<accession>Q4N1P7</accession>
<dbReference type="STRING" id="5875.Q4N1P7"/>
<keyword evidence="1" id="KW-0812">Transmembrane</keyword>
<dbReference type="AlphaFoldDB" id="Q4N1P7"/>
<evidence type="ECO:0000313" key="2">
    <source>
        <dbReference type="EMBL" id="EAN32035.1"/>
    </source>
</evidence>
<dbReference type="GeneID" id="3500534"/>
<evidence type="ECO:0000313" key="3">
    <source>
        <dbReference type="Proteomes" id="UP000001949"/>
    </source>
</evidence>
<feature type="transmembrane region" description="Helical" evidence="1">
    <location>
        <begin position="589"/>
        <end position="610"/>
    </location>
</feature>